<proteinExistence type="predicted"/>
<dbReference type="EMBL" id="PQFF01000018">
    <property type="protein sequence ID" value="RHZ88898.1"/>
    <property type="molecule type" value="Genomic_DNA"/>
</dbReference>
<reference evidence="1 2" key="1">
    <citation type="submission" date="2018-08" db="EMBL/GenBank/DDBJ databases">
        <title>Genome and evolution of the arbuscular mycorrhizal fungus Diversispora epigaea (formerly Glomus versiforme) and its bacterial endosymbionts.</title>
        <authorList>
            <person name="Sun X."/>
            <person name="Fei Z."/>
            <person name="Harrison M."/>
        </authorList>
    </citation>
    <scope>NUCLEOTIDE SEQUENCE [LARGE SCALE GENOMIC DNA]</scope>
    <source>
        <strain evidence="1 2">IT104</strain>
    </source>
</reference>
<gene>
    <name evidence="1" type="ORF">Glove_20g23</name>
</gene>
<protein>
    <submittedName>
        <fullName evidence="1">Uncharacterized protein</fullName>
    </submittedName>
</protein>
<evidence type="ECO:0000313" key="1">
    <source>
        <dbReference type="EMBL" id="RHZ88898.1"/>
    </source>
</evidence>
<organism evidence="1 2">
    <name type="scientific">Diversispora epigaea</name>
    <dbReference type="NCBI Taxonomy" id="1348612"/>
    <lineage>
        <taxon>Eukaryota</taxon>
        <taxon>Fungi</taxon>
        <taxon>Fungi incertae sedis</taxon>
        <taxon>Mucoromycota</taxon>
        <taxon>Glomeromycotina</taxon>
        <taxon>Glomeromycetes</taxon>
        <taxon>Diversisporales</taxon>
        <taxon>Diversisporaceae</taxon>
        <taxon>Diversispora</taxon>
    </lineage>
</organism>
<dbReference type="AlphaFoldDB" id="A0A397JPX6"/>
<evidence type="ECO:0000313" key="2">
    <source>
        <dbReference type="Proteomes" id="UP000266861"/>
    </source>
</evidence>
<dbReference type="Proteomes" id="UP000266861">
    <property type="component" value="Unassembled WGS sequence"/>
</dbReference>
<comment type="caution">
    <text evidence="1">The sequence shown here is derived from an EMBL/GenBank/DDBJ whole genome shotgun (WGS) entry which is preliminary data.</text>
</comment>
<sequence length="143" mass="17175">MNNENQNIILKIWYLYFKWAGIWKVHKIKIRIRNHDLQQDCLVAPLFAIDNLIKIFNLQNPLEHPIFHNYTPPELNEKGFEKLSACYSNEKRNLTGRRTLGVKRTKHLEYKKTAKNKKRKMVIQTNQIRQDSELQISNQPYKK</sequence>
<keyword evidence="2" id="KW-1185">Reference proteome</keyword>
<accession>A0A397JPX6</accession>
<name>A0A397JPX6_9GLOM</name>